<feature type="transmembrane region" description="Helical" evidence="6">
    <location>
        <begin position="446"/>
        <end position="465"/>
    </location>
</feature>
<name>A0A8S1HEY1_9PELO</name>
<evidence type="ECO:0000256" key="6">
    <source>
        <dbReference type="SAM" id="Phobius"/>
    </source>
</evidence>
<comment type="subcellular location">
    <subcellularLocation>
        <location evidence="1">Membrane</location>
        <topology evidence="1">Multi-pass membrane protein</topology>
    </subcellularLocation>
</comment>
<feature type="domain" description="Amino acid permease/ SLC12A" evidence="7">
    <location>
        <begin position="437"/>
        <end position="724"/>
    </location>
</feature>
<dbReference type="Proteomes" id="UP000835052">
    <property type="component" value="Unassembled WGS sequence"/>
</dbReference>
<dbReference type="Pfam" id="PF00324">
    <property type="entry name" value="AA_permease"/>
    <property type="match status" value="2"/>
</dbReference>
<feature type="transmembrane region" description="Helical" evidence="6">
    <location>
        <begin position="485"/>
        <end position="507"/>
    </location>
</feature>
<dbReference type="AlphaFoldDB" id="A0A8S1HEY1"/>
<gene>
    <name evidence="9" type="ORF">CAUJ_LOCUS7779</name>
</gene>
<feature type="transmembrane region" description="Helical" evidence="6">
    <location>
        <begin position="190"/>
        <end position="215"/>
    </location>
</feature>
<feature type="transmembrane region" description="Helical" evidence="6">
    <location>
        <begin position="156"/>
        <end position="178"/>
    </location>
</feature>
<keyword evidence="4 6" id="KW-0472">Membrane</keyword>
<protein>
    <submittedName>
        <fullName evidence="9">Uncharacterized protein</fullName>
    </submittedName>
</protein>
<dbReference type="NCBIfam" id="TIGR00930">
    <property type="entry name" value="2a30"/>
    <property type="match status" value="1"/>
</dbReference>
<dbReference type="GO" id="GO:0055064">
    <property type="term" value="P:chloride ion homeostasis"/>
    <property type="evidence" value="ECO:0007669"/>
    <property type="project" value="TreeGrafter"/>
</dbReference>
<keyword evidence="10" id="KW-1185">Reference proteome</keyword>
<feature type="transmembrane region" description="Helical" evidence="6">
    <location>
        <begin position="235"/>
        <end position="265"/>
    </location>
</feature>
<dbReference type="GO" id="GO:0005886">
    <property type="term" value="C:plasma membrane"/>
    <property type="evidence" value="ECO:0007669"/>
    <property type="project" value="TreeGrafter"/>
</dbReference>
<dbReference type="PANTHER" id="PTHR11827">
    <property type="entry name" value="SOLUTE CARRIER FAMILY 12, CATION COTRANSPORTERS"/>
    <property type="match status" value="1"/>
</dbReference>
<feature type="domain" description="SLC12A transporter C-terminal" evidence="8">
    <location>
        <begin position="738"/>
        <end position="859"/>
    </location>
</feature>
<dbReference type="EMBL" id="CAJGYM010000024">
    <property type="protein sequence ID" value="CAD6191860.1"/>
    <property type="molecule type" value="Genomic_DNA"/>
</dbReference>
<dbReference type="GO" id="GO:0055075">
    <property type="term" value="P:potassium ion homeostasis"/>
    <property type="evidence" value="ECO:0007669"/>
    <property type="project" value="TreeGrafter"/>
</dbReference>
<evidence type="ECO:0000259" key="7">
    <source>
        <dbReference type="Pfam" id="PF00324"/>
    </source>
</evidence>
<evidence type="ECO:0000259" key="8">
    <source>
        <dbReference type="Pfam" id="PF03522"/>
    </source>
</evidence>
<evidence type="ECO:0000256" key="5">
    <source>
        <dbReference type="SAM" id="MobiDB-lite"/>
    </source>
</evidence>
<evidence type="ECO:0000313" key="10">
    <source>
        <dbReference type="Proteomes" id="UP000835052"/>
    </source>
</evidence>
<proteinExistence type="predicted"/>
<accession>A0A8S1HEY1</accession>
<feature type="transmembrane region" description="Helical" evidence="6">
    <location>
        <begin position="583"/>
        <end position="603"/>
    </location>
</feature>
<feature type="region of interest" description="Disordered" evidence="5">
    <location>
        <begin position="20"/>
        <end position="69"/>
    </location>
</feature>
<feature type="region of interest" description="Disordered" evidence="5">
    <location>
        <begin position="1006"/>
        <end position="1057"/>
    </location>
</feature>
<organism evidence="9 10">
    <name type="scientific">Caenorhabditis auriculariae</name>
    <dbReference type="NCBI Taxonomy" id="2777116"/>
    <lineage>
        <taxon>Eukaryota</taxon>
        <taxon>Metazoa</taxon>
        <taxon>Ecdysozoa</taxon>
        <taxon>Nematoda</taxon>
        <taxon>Chromadorea</taxon>
        <taxon>Rhabditida</taxon>
        <taxon>Rhabditina</taxon>
        <taxon>Rhabditomorpha</taxon>
        <taxon>Rhabditoidea</taxon>
        <taxon>Rhabditidae</taxon>
        <taxon>Peloderinae</taxon>
        <taxon>Caenorhabditis</taxon>
    </lineage>
</organism>
<dbReference type="Pfam" id="PF03522">
    <property type="entry name" value="SLC12"/>
    <property type="match status" value="3"/>
</dbReference>
<evidence type="ECO:0000256" key="3">
    <source>
        <dbReference type="ARBA" id="ARBA00022989"/>
    </source>
</evidence>
<dbReference type="InterPro" id="IPR004842">
    <property type="entry name" value="SLC12A_fam"/>
</dbReference>
<reference evidence="9" key="1">
    <citation type="submission" date="2020-10" db="EMBL/GenBank/DDBJ databases">
        <authorList>
            <person name="Kikuchi T."/>
        </authorList>
    </citation>
    <scope>NUCLEOTIDE SEQUENCE</scope>
    <source>
        <strain evidence="9">NKZ352</strain>
    </source>
</reference>
<dbReference type="InterPro" id="IPR004841">
    <property type="entry name" value="AA-permease/SLC12A_dom"/>
</dbReference>
<feature type="compositionally biased region" description="Basic and acidic residues" evidence="5">
    <location>
        <begin position="1022"/>
        <end position="1031"/>
    </location>
</feature>
<dbReference type="GO" id="GO:0006884">
    <property type="term" value="P:cell volume homeostasis"/>
    <property type="evidence" value="ECO:0007669"/>
    <property type="project" value="TreeGrafter"/>
</dbReference>
<feature type="domain" description="Amino acid permease/ SLC12A" evidence="7">
    <location>
        <begin position="158"/>
        <end position="327"/>
    </location>
</feature>
<dbReference type="PANTHER" id="PTHR11827:SF73">
    <property type="entry name" value="KAZACHOC, ISOFORM G"/>
    <property type="match status" value="1"/>
</dbReference>
<comment type="caution">
    <text evidence="9">The sequence shown here is derived from an EMBL/GenBank/DDBJ whole genome shotgun (WGS) entry which is preliminary data.</text>
</comment>
<dbReference type="OrthoDB" id="2020542at2759"/>
<feature type="domain" description="SLC12A transporter C-terminal" evidence="8">
    <location>
        <begin position="1055"/>
        <end position="1128"/>
    </location>
</feature>
<feature type="transmembrane region" description="Helical" evidence="6">
    <location>
        <begin position="652"/>
        <end position="678"/>
    </location>
</feature>
<dbReference type="Gene3D" id="1.20.1740.10">
    <property type="entry name" value="Amino acid/polyamine transporter I"/>
    <property type="match status" value="2"/>
</dbReference>
<dbReference type="GO" id="GO:1990573">
    <property type="term" value="P:potassium ion import across plasma membrane"/>
    <property type="evidence" value="ECO:0007669"/>
    <property type="project" value="TreeGrafter"/>
</dbReference>
<dbReference type="GO" id="GO:0015379">
    <property type="term" value="F:potassium:chloride symporter activity"/>
    <property type="evidence" value="ECO:0007669"/>
    <property type="project" value="TreeGrafter"/>
</dbReference>
<sequence length="1128" mass="124233">MRPSNTGGRAIVVPTSRFSFSGHVDSENKGKCSVQPETSALKFTPLEGPPPPGTTDNDVGGASSEDLPKKTSLAEKRLGGKDPPLMHITIPSDEGGERIPLCEQHSPLALYEQDYDTQGQKIGQMLRKLSVYNATEATSAEADAKPKAAAAKMGTIMGVFLPCLQNIFGVLFFIRLAWIIGTAGILQAFFVVLTCVSVTFLTSISLSAIATNGVVPSGGPYYMISRNLGPELGGAIGILFYLGTTIAASMYITGAVEIMLLYLWPEGKIFDSLFNNYRLYGSVLLVALSLIVLAGVKVVNKFALPLVFVVVFCIFSAIIGAFIRWNGSDSLQFCMVGDRPADLSSYFEKTQIVPNCTADGLAPIFCNANGTCDPYYNTMKNIKIWRASNKPAIRNEPVIKGIASGVFFENLWPKYLRAGEVLSKDRKDKGDINRGGHPSYIYAESVTNFMILVGVFFPSATGIMAGSNRSGNLRDAAQSIPRGTLTAQIFSSCVYLTGVVLFGSTVSEMFIRDKYGRSAMGKLIISEVAYPFPFVILVGCFMSTIGAGMQSLTGAPRLLQAIAADDVLPFLKPFRKMDKRGEPIRAILLTLLICWCGILIAVIENITALITQFFLMCYLGVNTACALQSLLKSPGWRPGFRYFHWSLSMVGAILCVVVMFISAWHFALFAIFIGAAVYKYIEYAGAEKEWGDGIRGLGLSAARFALLNLDDKPQHSRNWRPQLLVITGDTDSQHTQGLLSFVSQLKAGKGLTLVAHCIEGEFTRDHDQAAVDLEKLKALLKKNKIKGFSDVLIAENFIEGISCLVQTSGLGGMRHNTVALAWPERWNSEHQWHIAHRFVSSIRSSTAAGCAIMVAKYADKFPASSTKVSGFIDVWWVVHDGGLLMLLPFLLRQHKTWKNTTVRLFAIAQMEDNNVQMKADLEKFLYHLRIEAQVFVIEMTDSDISDYTYERTMKMEERSKLLRNMNKADREKDIQTHLEQAVTRERKLSKINEEASAPVTQRLEAVTEHAEEQPASVTSPTKSDRGVRFSEDESSVEPKTGNGTLEKDSEEKRRKRRYNVHKMHTAVKLGEMMREKSAGAQLVIVNLPGPPDPDSDTHYMDFIEALTEGLDRVLLVRGTGAEVVTIYS</sequence>
<evidence type="ECO:0000256" key="4">
    <source>
        <dbReference type="ARBA" id="ARBA00023136"/>
    </source>
</evidence>
<feature type="transmembrane region" description="Helical" evidence="6">
    <location>
        <begin position="302"/>
        <end position="323"/>
    </location>
</feature>
<evidence type="ECO:0000313" key="9">
    <source>
        <dbReference type="EMBL" id="CAD6191860.1"/>
    </source>
</evidence>
<dbReference type="GO" id="GO:0007268">
    <property type="term" value="P:chemical synaptic transmission"/>
    <property type="evidence" value="ECO:0007669"/>
    <property type="project" value="TreeGrafter"/>
</dbReference>
<keyword evidence="2 6" id="KW-0812">Transmembrane</keyword>
<evidence type="ECO:0000256" key="2">
    <source>
        <dbReference type="ARBA" id="ARBA00022692"/>
    </source>
</evidence>
<feature type="transmembrane region" description="Helical" evidence="6">
    <location>
        <begin position="277"/>
        <end position="296"/>
    </location>
</feature>
<feature type="domain" description="SLC12A transporter C-terminal" evidence="8">
    <location>
        <begin position="867"/>
        <end position="995"/>
    </location>
</feature>
<evidence type="ECO:0000256" key="1">
    <source>
        <dbReference type="ARBA" id="ARBA00004141"/>
    </source>
</evidence>
<dbReference type="GO" id="GO:0045202">
    <property type="term" value="C:synapse"/>
    <property type="evidence" value="ECO:0007669"/>
    <property type="project" value="GOC"/>
</dbReference>
<feature type="transmembrane region" description="Helical" evidence="6">
    <location>
        <begin position="528"/>
        <end position="548"/>
    </location>
</feature>
<feature type="transmembrane region" description="Helical" evidence="6">
    <location>
        <begin position="609"/>
        <end position="631"/>
    </location>
</feature>
<dbReference type="InterPro" id="IPR018491">
    <property type="entry name" value="SLC12_C"/>
</dbReference>
<keyword evidence="3 6" id="KW-1133">Transmembrane helix</keyword>